<keyword evidence="2" id="KW-1133">Transmembrane helix</keyword>
<feature type="transmembrane region" description="Helical" evidence="2">
    <location>
        <begin position="291"/>
        <end position="310"/>
    </location>
</feature>
<dbReference type="EMBL" id="JADAQX010000063">
    <property type="protein sequence ID" value="KAF8822334.1"/>
    <property type="molecule type" value="Genomic_DNA"/>
</dbReference>
<feature type="transmembrane region" description="Helical" evidence="2">
    <location>
        <begin position="227"/>
        <end position="248"/>
    </location>
</feature>
<sequence length="326" mass="37187">MDEHSWQRDIRSDNPSDGHSDYSSFLTEDSMLKHGGNLNTSRSRLKQRDFGKNTSSDTTIDDSTLRDSDDLHCEGVTPSIPCRFYGFCWNSIWMLSLLGIFFLGLHASLLGWRIYGNEAADVATTKSCAHVVSLFPDGKIRTNFSFLSEFTFIECFIAFATAFLLVRKFRNPFLIENYLILFSSRHSCRGASAFYTFQGFFQLLIICFATLNISLAWMTGYGSPSQILGGLFLSAIALWVFTVLAHVLEVDRHPRKFTATLDFFWLWMIAALVIFWLCGILFYISVFGLQWNNYFVPHITTWCFFIIATFSKFKSIFLQSSHVGAG</sequence>
<evidence type="ECO:0000256" key="1">
    <source>
        <dbReference type="SAM" id="MobiDB-lite"/>
    </source>
</evidence>
<organism evidence="3 4">
    <name type="scientific">Cardiosporidium cionae</name>
    <dbReference type="NCBI Taxonomy" id="476202"/>
    <lineage>
        <taxon>Eukaryota</taxon>
        <taxon>Sar</taxon>
        <taxon>Alveolata</taxon>
        <taxon>Apicomplexa</taxon>
        <taxon>Aconoidasida</taxon>
        <taxon>Nephromycida</taxon>
        <taxon>Cardiosporidium</taxon>
    </lineage>
</organism>
<feature type="transmembrane region" description="Helical" evidence="2">
    <location>
        <begin position="144"/>
        <end position="166"/>
    </location>
</feature>
<feature type="compositionally biased region" description="Basic and acidic residues" evidence="1">
    <location>
        <begin position="1"/>
        <end position="20"/>
    </location>
</feature>
<proteinExistence type="predicted"/>
<evidence type="ECO:0000256" key="2">
    <source>
        <dbReference type="SAM" id="Phobius"/>
    </source>
</evidence>
<feature type="region of interest" description="Disordered" evidence="1">
    <location>
        <begin position="1"/>
        <end position="57"/>
    </location>
</feature>
<feature type="transmembrane region" description="Helical" evidence="2">
    <location>
        <begin position="260"/>
        <end position="285"/>
    </location>
</feature>
<accession>A0ABQ7JEE3</accession>
<keyword evidence="2" id="KW-0472">Membrane</keyword>
<reference evidence="3 4" key="1">
    <citation type="journal article" date="2020" name="bioRxiv">
        <title>Metabolic contributions of an alphaproteobacterial endosymbiont in the apicomplexan Cardiosporidium cionae.</title>
        <authorList>
            <person name="Hunter E.S."/>
            <person name="Paight C.J."/>
            <person name="Lane C.E."/>
        </authorList>
    </citation>
    <scope>NUCLEOTIDE SEQUENCE [LARGE SCALE GENOMIC DNA]</scope>
    <source>
        <strain evidence="3">ESH_2018</strain>
    </source>
</reference>
<evidence type="ECO:0000313" key="4">
    <source>
        <dbReference type="Proteomes" id="UP000823046"/>
    </source>
</evidence>
<feature type="transmembrane region" description="Helical" evidence="2">
    <location>
        <begin position="193"/>
        <end position="215"/>
    </location>
</feature>
<evidence type="ECO:0000313" key="3">
    <source>
        <dbReference type="EMBL" id="KAF8822334.1"/>
    </source>
</evidence>
<feature type="transmembrane region" description="Helical" evidence="2">
    <location>
        <begin position="92"/>
        <end position="115"/>
    </location>
</feature>
<name>A0ABQ7JEE3_9APIC</name>
<dbReference type="Proteomes" id="UP000823046">
    <property type="component" value="Unassembled WGS sequence"/>
</dbReference>
<keyword evidence="4" id="KW-1185">Reference proteome</keyword>
<gene>
    <name evidence="3" type="ORF">IE077_003988</name>
</gene>
<comment type="caution">
    <text evidence="3">The sequence shown here is derived from an EMBL/GenBank/DDBJ whole genome shotgun (WGS) entry which is preliminary data.</text>
</comment>
<protein>
    <submittedName>
        <fullName evidence="3">Uncharacterized protein</fullName>
    </submittedName>
</protein>
<keyword evidence="2" id="KW-0812">Transmembrane</keyword>